<dbReference type="PANTHER" id="PTHR13812:SF19">
    <property type="entry name" value="KETIMINE REDUCTASE MU-CRYSTALLIN"/>
    <property type="match status" value="1"/>
</dbReference>
<dbReference type="InterPro" id="IPR023401">
    <property type="entry name" value="ODC_N"/>
</dbReference>
<dbReference type="Gene3D" id="3.30.1780.10">
    <property type="entry name" value="ornithine cyclodeaminase, domain 1"/>
    <property type="match status" value="1"/>
</dbReference>
<dbReference type="GO" id="GO:0005737">
    <property type="term" value="C:cytoplasm"/>
    <property type="evidence" value="ECO:0007669"/>
    <property type="project" value="TreeGrafter"/>
</dbReference>
<dbReference type="STRING" id="91626.A0A0C9MI51"/>
<comment type="similarity">
    <text evidence="1">Belongs to the ornithine cyclodeaminase/mu-crystallin family.</text>
</comment>
<dbReference type="Gene3D" id="3.40.50.720">
    <property type="entry name" value="NAD(P)-binding Rossmann-like Domain"/>
    <property type="match status" value="1"/>
</dbReference>
<evidence type="ECO:0000313" key="2">
    <source>
        <dbReference type="EMBL" id="GAN07029.1"/>
    </source>
</evidence>
<organism evidence="2">
    <name type="scientific">Mucor ambiguus</name>
    <dbReference type="NCBI Taxonomy" id="91626"/>
    <lineage>
        <taxon>Eukaryota</taxon>
        <taxon>Fungi</taxon>
        <taxon>Fungi incertae sedis</taxon>
        <taxon>Mucoromycota</taxon>
        <taxon>Mucoromycotina</taxon>
        <taxon>Mucoromycetes</taxon>
        <taxon>Mucorales</taxon>
        <taxon>Mucorineae</taxon>
        <taxon>Mucoraceae</taxon>
        <taxon>Mucor</taxon>
    </lineage>
</organism>
<reference evidence="2" key="1">
    <citation type="submission" date="2014-09" db="EMBL/GenBank/DDBJ databases">
        <title>Draft genome sequence of an oleaginous Mucoromycotina fungus Mucor ambiguus NBRC6742.</title>
        <authorList>
            <person name="Takeda I."/>
            <person name="Yamane N."/>
            <person name="Morita T."/>
            <person name="Tamano K."/>
            <person name="Machida M."/>
            <person name="Baker S."/>
            <person name="Koike H."/>
        </authorList>
    </citation>
    <scope>NUCLEOTIDE SEQUENCE</scope>
    <source>
        <strain evidence="2">NBRC 6742</strain>
    </source>
</reference>
<dbReference type="InterPro" id="IPR036291">
    <property type="entry name" value="NAD(P)-bd_dom_sf"/>
</dbReference>
<proteinExistence type="inferred from homology"/>
<name>A0A0C9MI51_9FUNG</name>
<dbReference type="AlphaFoldDB" id="A0A0C9MI51"/>
<dbReference type="InterPro" id="IPR003462">
    <property type="entry name" value="ODC_Mu_crystall"/>
</dbReference>
<dbReference type="PANTHER" id="PTHR13812">
    <property type="entry name" value="KETIMINE REDUCTASE MU-CRYSTALLIN"/>
    <property type="match status" value="1"/>
</dbReference>
<dbReference type="PIRSF" id="PIRSF001439">
    <property type="entry name" value="CryM"/>
    <property type="match status" value="1"/>
</dbReference>
<dbReference type="Pfam" id="PF02423">
    <property type="entry name" value="OCD_Mu_crystall"/>
    <property type="match status" value="1"/>
</dbReference>
<evidence type="ECO:0000256" key="1">
    <source>
        <dbReference type="ARBA" id="ARBA00008903"/>
    </source>
</evidence>
<protein>
    <submittedName>
        <fullName evidence="2">NAD-binding protein</fullName>
    </submittedName>
</protein>
<gene>
    <name evidence="2" type="ORF">MAM1_0145d06519</name>
</gene>
<dbReference type="EMBL" id="DF836434">
    <property type="protein sequence ID" value="GAN07029.1"/>
    <property type="molecule type" value="Genomic_DNA"/>
</dbReference>
<keyword evidence="3" id="KW-1185">Reference proteome</keyword>
<dbReference type="Proteomes" id="UP000053815">
    <property type="component" value="Unassembled WGS sequence"/>
</dbReference>
<evidence type="ECO:0000313" key="3">
    <source>
        <dbReference type="Proteomes" id="UP000053815"/>
    </source>
</evidence>
<sequence>MSILILSANDINQVLSRSDPKMLNAIVDLMETAFTKYTQGQQDAAKALEAQSPQRIGVSTETHKVLFMPSRLDHTTSIKIVSVPTKDGLSGLPATIVVIDEKTGSVEAVMNADALTAVRTAAGSGVATRYYAHPEAKNLVVFGAGAQGRSHVDMMIAVRPSLERIAIWNRGEKRRLQLMEDLKKAYPGRTFVSANEQLQQEVENADIVCTCTNATEPVLFGQWLKPGVHLNCVGSYRMDMHEVDADIVKRAELIAVDSVEACGHEAGELVKSSQPQDWIEMGTIDTSNTNKDRGKITLFKSVGISVQDSAISGLMVAKAKQDNIGNTVPF</sequence>
<dbReference type="SUPFAM" id="SSF51735">
    <property type="entry name" value="NAD(P)-binding Rossmann-fold domains"/>
    <property type="match status" value="1"/>
</dbReference>
<dbReference type="OrthoDB" id="41492at2759"/>
<accession>A0A0C9MI51</accession>